<sequence length="253" mass="26214">MSRIGVIGTGHIAAPMVHFLASRGHRITVSARNARIAAALRAELGVAIADPQQVIDAADILLLCLRPDMAEPVLAPLRFRAGQKIVSVMAGVSAARLSSLCAPAGDLVQTIPLGFLRHGGCPLAAFGNTALLADLFGPENPVVPVPHEAALNAHFAICAMVPGLLDLMNSGADWLTRQTGDADSAEFYTSQLMAGFLGAMDRGRAGRLAAERDALATDGTLSLQMTTALREGGAHETLLAALSAIGARLEAAR</sequence>
<reference evidence="2" key="1">
    <citation type="submission" date="2021-06" db="EMBL/GenBank/DDBJ databases">
        <title>Paracoccus bacterium XHP0099 sp. nov., isolated from the surface waters of the Yellow Sea.</title>
        <authorList>
            <person name="Xue H."/>
            <person name="Zhang D."/>
        </authorList>
    </citation>
    <scope>NUCLEOTIDE SEQUENCE</scope>
    <source>
        <strain evidence="2">XHP0099</strain>
    </source>
</reference>
<feature type="domain" description="Pyrroline-5-carboxylate reductase catalytic N-terminal" evidence="1">
    <location>
        <begin position="3"/>
        <end position="91"/>
    </location>
</feature>
<name>A0ABS6ADT8_9RHOB</name>
<comment type="caution">
    <text evidence="2">The sequence shown here is derived from an EMBL/GenBank/DDBJ whole genome shotgun (WGS) entry which is preliminary data.</text>
</comment>
<evidence type="ECO:0000313" key="2">
    <source>
        <dbReference type="EMBL" id="MBU3028753.1"/>
    </source>
</evidence>
<organism evidence="2 3">
    <name type="scientific">Paracoccus marinaquae</name>
    <dbReference type="NCBI Taxonomy" id="2841926"/>
    <lineage>
        <taxon>Bacteria</taxon>
        <taxon>Pseudomonadati</taxon>
        <taxon>Pseudomonadota</taxon>
        <taxon>Alphaproteobacteria</taxon>
        <taxon>Rhodobacterales</taxon>
        <taxon>Paracoccaceae</taxon>
        <taxon>Paracoccus</taxon>
    </lineage>
</organism>
<protein>
    <submittedName>
        <fullName evidence="2">NAD(P)-binding domain-containing protein</fullName>
    </submittedName>
</protein>
<evidence type="ECO:0000313" key="3">
    <source>
        <dbReference type="Proteomes" id="UP001166191"/>
    </source>
</evidence>
<accession>A0ABS6ADT8</accession>
<dbReference type="PANTHER" id="PTHR11645:SF13">
    <property type="entry name" value="PYRROLINE-5-CARBOXYLATE REDUCTASE CATALYTIC N-TERMINAL DOMAIN-CONTAINING PROTEIN"/>
    <property type="match status" value="1"/>
</dbReference>
<dbReference type="Pfam" id="PF03807">
    <property type="entry name" value="F420_oxidored"/>
    <property type="match status" value="1"/>
</dbReference>
<dbReference type="RefSeq" id="WP_216031436.1">
    <property type="nucleotide sequence ID" value="NZ_JAHKNG010000001.1"/>
</dbReference>
<dbReference type="EMBL" id="JAHKNG010000001">
    <property type="protein sequence ID" value="MBU3028753.1"/>
    <property type="molecule type" value="Genomic_DNA"/>
</dbReference>
<evidence type="ECO:0000259" key="1">
    <source>
        <dbReference type="Pfam" id="PF03807"/>
    </source>
</evidence>
<gene>
    <name evidence="2" type="ORF">KNW02_01305</name>
</gene>
<keyword evidence="3" id="KW-1185">Reference proteome</keyword>
<dbReference type="Proteomes" id="UP001166191">
    <property type="component" value="Unassembled WGS sequence"/>
</dbReference>
<dbReference type="PANTHER" id="PTHR11645">
    <property type="entry name" value="PYRROLINE-5-CARBOXYLATE REDUCTASE"/>
    <property type="match status" value="1"/>
</dbReference>
<proteinExistence type="predicted"/>
<dbReference type="InterPro" id="IPR028939">
    <property type="entry name" value="P5C_Rdtase_cat_N"/>
</dbReference>